<gene>
    <name evidence="1" type="ORF">UY48_C0026G0002</name>
</gene>
<name>A0A0G1VXP9_9BACT</name>
<reference evidence="1 2" key="1">
    <citation type="journal article" date="2015" name="Nature">
        <title>rRNA introns, odd ribosomes, and small enigmatic genomes across a large radiation of phyla.</title>
        <authorList>
            <person name="Brown C.T."/>
            <person name="Hug L.A."/>
            <person name="Thomas B.C."/>
            <person name="Sharon I."/>
            <person name="Castelle C.J."/>
            <person name="Singh A."/>
            <person name="Wilkins M.J."/>
            <person name="Williams K.H."/>
            <person name="Banfield J.F."/>
        </authorList>
    </citation>
    <scope>NUCLEOTIDE SEQUENCE [LARGE SCALE GENOMIC DNA]</scope>
</reference>
<evidence type="ECO:0000313" key="1">
    <source>
        <dbReference type="EMBL" id="KKW11095.1"/>
    </source>
</evidence>
<protein>
    <submittedName>
        <fullName evidence="1">Uncharacterized protein</fullName>
    </submittedName>
</protein>
<evidence type="ECO:0000313" key="2">
    <source>
        <dbReference type="Proteomes" id="UP000034588"/>
    </source>
</evidence>
<dbReference type="AlphaFoldDB" id="A0A0G1VXP9"/>
<dbReference type="Proteomes" id="UP000034588">
    <property type="component" value="Unassembled WGS sequence"/>
</dbReference>
<organism evidence="1 2">
    <name type="scientific">Candidatus Gottesmanbacteria bacterium GW2011_GWB1_49_7</name>
    <dbReference type="NCBI Taxonomy" id="1618448"/>
    <lineage>
        <taxon>Bacteria</taxon>
        <taxon>Candidatus Gottesmaniibacteriota</taxon>
    </lineage>
</organism>
<dbReference type="EMBL" id="LCQD01000026">
    <property type="protein sequence ID" value="KKW11095.1"/>
    <property type="molecule type" value="Genomic_DNA"/>
</dbReference>
<proteinExistence type="predicted"/>
<accession>A0A0G1VXP9</accession>
<sequence length="63" mass="7394">MKPITAKDHDLPKLRRANKIVSLRPRLDIRTDDHEALLRQMKRMNLSMSGWIKMQVLRALGND</sequence>
<comment type="caution">
    <text evidence="1">The sequence shown here is derived from an EMBL/GenBank/DDBJ whole genome shotgun (WGS) entry which is preliminary data.</text>
</comment>